<dbReference type="PANTHER" id="PTHR34805">
    <property type="entry name" value="PROTEIN MODIFIER OF SNC1 1"/>
    <property type="match status" value="1"/>
</dbReference>
<keyword evidence="1" id="KW-0597">Phosphoprotein</keyword>
<feature type="compositionally biased region" description="Polar residues" evidence="3">
    <location>
        <begin position="595"/>
        <end position="618"/>
    </location>
</feature>
<accession>A0AAV1YAZ5</accession>
<feature type="region of interest" description="Disordered" evidence="3">
    <location>
        <begin position="1"/>
        <end position="173"/>
    </location>
</feature>
<feature type="compositionally biased region" description="Basic and acidic residues" evidence="3">
    <location>
        <begin position="925"/>
        <end position="936"/>
    </location>
</feature>
<feature type="compositionally biased region" description="Basic and acidic residues" evidence="3">
    <location>
        <begin position="1358"/>
        <end position="1387"/>
    </location>
</feature>
<dbReference type="PANTHER" id="PTHR34805:SF1">
    <property type="entry name" value="PROTEIN MODIFIER OF SNC1 1"/>
    <property type="match status" value="1"/>
</dbReference>
<feature type="compositionally biased region" description="Basic residues" evidence="3">
    <location>
        <begin position="1244"/>
        <end position="1254"/>
    </location>
</feature>
<feature type="compositionally biased region" description="Polar residues" evidence="3">
    <location>
        <begin position="911"/>
        <end position="922"/>
    </location>
</feature>
<feature type="compositionally biased region" description="Basic and acidic residues" evidence="3">
    <location>
        <begin position="1435"/>
        <end position="1450"/>
    </location>
</feature>
<feature type="domain" description="BAT2 N-terminal" evidence="4">
    <location>
        <begin position="17"/>
        <end position="132"/>
    </location>
</feature>
<feature type="compositionally biased region" description="Polar residues" evidence="3">
    <location>
        <begin position="415"/>
        <end position="429"/>
    </location>
</feature>
<feature type="compositionally biased region" description="Basic and acidic residues" evidence="3">
    <location>
        <begin position="144"/>
        <end position="154"/>
    </location>
</feature>
<name>A0AAV1YAZ5_LUPLU</name>
<feature type="compositionally biased region" description="Low complexity" evidence="3">
    <location>
        <begin position="55"/>
        <end position="107"/>
    </location>
</feature>
<feature type="compositionally biased region" description="Basic and acidic residues" evidence="3">
    <location>
        <begin position="550"/>
        <end position="560"/>
    </location>
</feature>
<gene>
    <name evidence="5" type="ORF">LLUT_LOCUS31190</name>
</gene>
<feature type="region of interest" description="Disordered" evidence="3">
    <location>
        <begin position="590"/>
        <end position="642"/>
    </location>
</feature>
<proteinExistence type="predicted"/>
<dbReference type="InterPro" id="IPR009738">
    <property type="entry name" value="BAT2_N"/>
</dbReference>
<evidence type="ECO:0000313" key="6">
    <source>
        <dbReference type="Proteomes" id="UP001497480"/>
    </source>
</evidence>
<evidence type="ECO:0000256" key="3">
    <source>
        <dbReference type="SAM" id="MobiDB-lite"/>
    </source>
</evidence>
<comment type="caution">
    <text evidence="5">The sequence shown here is derived from an EMBL/GenBank/DDBJ whole genome shotgun (WGS) entry which is preliminary data.</text>
</comment>
<reference evidence="5 6" key="1">
    <citation type="submission" date="2024-03" db="EMBL/GenBank/DDBJ databases">
        <authorList>
            <person name="Martinez-Hernandez J."/>
        </authorList>
    </citation>
    <scope>NUCLEOTIDE SEQUENCE [LARGE SCALE GENOMIC DNA]</scope>
</reference>
<feature type="coiled-coil region" evidence="2">
    <location>
        <begin position="705"/>
        <end position="744"/>
    </location>
</feature>
<feature type="compositionally biased region" description="Polar residues" evidence="3">
    <location>
        <begin position="1117"/>
        <end position="1131"/>
    </location>
</feature>
<feature type="compositionally biased region" description="Basic and acidic residues" evidence="3">
    <location>
        <begin position="1137"/>
        <end position="1148"/>
    </location>
</feature>
<feature type="compositionally biased region" description="Basic and acidic residues" evidence="3">
    <location>
        <begin position="988"/>
        <end position="1000"/>
    </location>
</feature>
<sequence length="1535" mass="168060">MTSSMLSGERRWAGASSRRGGMTVLGKVAVPKPINLPSQRLENHGLDPNVEIVPKGTLSWGGKSSSSSNPWGSSLSPNTDGGTSSPSHLSARPSSGGSGTRPSTSGSDKAFDTTYNVWGSNSRPSSPTGALISNQTSLTSLRPRSAETRPDSSHLSRFAEPLTENSGACGSVRTTEKLGVAQPKNDGFSLSSGDFPTLGSNKDKSVLNSELQGPWKEIYDTSVVDIMDDAHVNANVKGGTVDTWRRDYQAHYDDGVRPSKEMQQENTQPYLNAGIPPQHFDAWRGPPVNSPQGGGFWFRGPPSGPPFGSPVAPAGFPIEPFPFYRPHIPPTGLVNPPPVPSTGNGPRGHHRNGDVYRPLMPDAYIRPGIPIRPGFYPCPMGYEGYYGPPMGYCNPNERDVPSMGMAVGPPVYNRYPNQNLPEPGNSQGRSDGYGTAGKPLASEHVDFSHPPDTVGPYRVLLKQHESDGKNEPESWEDSATIGASYVSERDRSRMTHWENEQRSNYRKNEEKDGWRSAHGEEASSQTSENPVSGSSVIKAKFPESSGNMKKSSDNSARKLDGAASDMVEIPPKSAAPKDASLIQKIEGLNAKARDNSSASGGEKNLQSLSGDGTTTSRVTGHGMQGRSDHRNKGKLTNQDADSWRKKSVIADSLATSGPLLEASDLLVGDHRISIETYDRSASYNKARREEPVQARSDSVDDHEQRAKMKELAKQRTKQLQEQEEERIRKQKAKALAKLDELNRRSHTVVVSTQKENAASPAVQIKQEDLQPSEAAIIAGKSGVVKSAVKTNINAVCQINDTSFNKVENPMLSTEPPLETHKNSVEEPVLIQNLPQDANSADAMNALQLHNTIASKQKRMSYKEKQRMSEKVVSTTSAAQKFETGKVVDFTMPSANVTNEVSSTCGLDLSGNSSAVVEPSVNQKKNRNDKNKHKVEESSSLSEPPLAPKEPNILKSSVESDKPTASDFELDQGSFNPASLSKDSNQFSEEYRHLAKEESHGKMNSQWKSQHSRRTPRNLQTNRLAEKSHGGDAVMWAPVKPQNKIEVMDEPSDKSNTEAFNTVKSDPQVHNLKNKRAEMERYIPKPVAKEMVQQGSTQQVVSSISQADADEGVGRDASGSQSPQTVQHTNSAFGKVGSRVESKNRDGRHTKQGKTRGSWMQRNLTEPTNVHDMQDALDLDSNSIPNVQRPTEHHLDQKSETSLVKGQRKHFNDSRDHDGFSNPINHDSAAPVSVPVIKDHTVTGRGKRGPFRGHKGSGVNHDADHKRSAGETVKIETHESSAEHSQPDIGAVFKENRSVGESFTSYWQPKSQPSNNQRGNRPTVQSVGSVVIRVNKKDPNSESIRAGLDKESNANAAQPHHDQSVSEKRKEGEAPHFENLESRRERKNAPAKRPSLSSNQVSTVEQAPTSVDLRHEQRPSSGFGITGNQNQIGRGNESRRDWKPSTQDNRHYNHQPKNWERQGSNVHYEYQPAGPYDDSKVDHFERPRDGNYGGPRDGSHAGQRDGNHGGGRFRERGHTHSRRGAGNFQRRQGGID</sequence>
<feature type="compositionally biased region" description="Polar residues" evidence="3">
    <location>
        <begin position="1394"/>
        <end position="1408"/>
    </location>
</feature>
<feature type="compositionally biased region" description="Polar residues" evidence="3">
    <location>
        <begin position="1179"/>
        <end position="1188"/>
    </location>
</feature>
<keyword evidence="2" id="KW-0175">Coiled coil</keyword>
<feature type="compositionally biased region" description="Basic and acidic residues" evidence="3">
    <location>
        <begin position="1260"/>
        <end position="1269"/>
    </location>
</feature>
<feature type="region of interest" description="Disordered" evidence="3">
    <location>
        <begin position="414"/>
        <end position="455"/>
    </location>
</feature>
<keyword evidence="6" id="KW-1185">Reference proteome</keyword>
<dbReference type="EMBL" id="CAXHTB010000022">
    <property type="protein sequence ID" value="CAL0330130.1"/>
    <property type="molecule type" value="Genomic_DNA"/>
</dbReference>
<dbReference type="Pfam" id="PF07001">
    <property type="entry name" value="BAT2_N"/>
    <property type="match status" value="1"/>
</dbReference>
<feature type="compositionally biased region" description="Polar residues" evidence="3">
    <location>
        <begin position="522"/>
        <end position="535"/>
    </location>
</feature>
<feature type="region of interest" description="Disordered" evidence="3">
    <location>
        <begin position="1092"/>
        <end position="1269"/>
    </location>
</feature>
<evidence type="ECO:0000313" key="5">
    <source>
        <dbReference type="EMBL" id="CAL0330130.1"/>
    </source>
</evidence>
<evidence type="ECO:0000256" key="2">
    <source>
        <dbReference type="SAM" id="Coils"/>
    </source>
</evidence>
<feature type="compositionally biased region" description="Basic and acidic residues" evidence="3">
    <location>
        <begin position="1189"/>
        <end position="1198"/>
    </location>
</feature>
<evidence type="ECO:0000259" key="4">
    <source>
        <dbReference type="Pfam" id="PF07001"/>
    </source>
</evidence>
<dbReference type="GO" id="GO:0040029">
    <property type="term" value="P:epigenetic regulation of gene expression"/>
    <property type="evidence" value="ECO:0007669"/>
    <property type="project" value="TreeGrafter"/>
</dbReference>
<evidence type="ECO:0000256" key="1">
    <source>
        <dbReference type="ARBA" id="ARBA00022553"/>
    </source>
</evidence>
<feature type="compositionally biased region" description="Polar residues" evidence="3">
    <location>
        <begin position="1157"/>
        <end position="1167"/>
    </location>
</feature>
<feature type="compositionally biased region" description="Basic and acidic residues" evidence="3">
    <location>
        <begin position="1496"/>
        <end position="1517"/>
    </location>
</feature>
<feature type="compositionally biased region" description="Low complexity" evidence="3">
    <location>
        <begin position="1092"/>
        <end position="1105"/>
    </location>
</feature>
<dbReference type="InterPro" id="IPR038808">
    <property type="entry name" value="MOS1-like"/>
</dbReference>
<feature type="compositionally biased region" description="Basic and acidic residues" evidence="3">
    <location>
        <begin position="1476"/>
        <end position="1488"/>
    </location>
</feature>
<feature type="compositionally biased region" description="Polar residues" evidence="3">
    <location>
        <begin position="972"/>
        <end position="987"/>
    </location>
</feature>
<feature type="region of interest" description="Disordered" evidence="3">
    <location>
        <begin position="1304"/>
        <end position="1535"/>
    </location>
</feature>
<dbReference type="Proteomes" id="UP001497480">
    <property type="component" value="Unassembled WGS sequence"/>
</dbReference>
<organism evidence="5 6">
    <name type="scientific">Lupinus luteus</name>
    <name type="common">European yellow lupine</name>
    <dbReference type="NCBI Taxonomy" id="3873"/>
    <lineage>
        <taxon>Eukaryota</taxon>
        <taxon>Viridiplantae</taxon>
        <taxon>Streptophyta</taxon>
        <taxon>Embryophyta</taxon>
        <taxon>Tracheophyta</taxon>
        <taxon>Spermatophyta</taxon>
        <taxon>Magnoliopsida</taxon>
        <taxon>eudicotyledons</taxon>
        <taxon>Gunneridae</taxon>
        <taxon>Pentapetalae</taxon>
        <taxon>rosids</taxon>
        <taxon>fabids</taxon>
        <taxon>Fabales</taxon>
        <taxon>Fabaceae</taxon>
        <taxon>Papilionoideae</taxon>
        <taxon>50 kb inversion clade</taxon>
        <taxon>genistoids sensu lato</taxon>
        <taxon>core genistoids</taxon>
        <taxon>Genisteae</taxon>
        <taxon>Lupinus</taxon>
    </lineage>
</organism>
<protein>
    <recommendedName>
        <fullName evidence="4">BAT2 N-terminal domain-containing protein</fullName>
    </recommendedName>
</protein>
<feature type="compositionally biased region" description="Polar residues" evidence="3">
    <location>
        <begin position="113"/>
        <end position="142"/>
    </location>
</feature>
<feature type="compositionally biased region" description="Basic and acidic residues" evidence="3">
    <location>
        <begin position="487"/>
        <end position="521"/>
    </location>
</feature>
<feature type="compositionally biased region" description="Basic and acidic residues" evidence="3">
    <location>
        <begin position="1209"/>
        <end position="1218"/>
    </location>
</feature>
<feature type="region of interest" description="Disordered" evidence="3">
    <location>
        <begin position="911"/>
        <end position="1018"/>
    </location>
</feature>
<feature type="compositionally biased region" description="Polar residues" evidence="3">
    <location>
        <begin position="1304"/>
        <end position="1327"/>
    </location>
</feature>
<feature type="region of interest" description="Disordered" evidence="3">
    <location>
        <begin position="486"/>
        <end position="560"/>
    </location>
</feature>